<dbReference type="InterPro" id="IPR002018">
    <property type="entry name" value="CarbesteraseB"/>
</dbReference>
<dbReference type="EC" id="3.1.1.-" evidence="3"/>
<evidence type="ECO:0000256" key="1">
    <source>
        <dbReference type="ARBA" id="ARBA00005964"/>
    </source>
</evidence>
<dbReference type="InterPro" id="IPR050309">
    <property type="entry name" value="Type-B_Carboxylest/Lipase"/>
</dbReference>
<keyword evidence="3" id="KW-0732">Signal</keyword>
<keyword evidence="2 3" id="KW-0378">Hydrolase</keyword>
<reference evidence="6" key="1">
    <citation type="submission" date="2018-05" db="EMBL/GenBank/DDBJ databases">
        <title>Azospirillum thermophila sp. nov., a novel isolated from hot spring.</title>
        <authorList>
            <person name="Zhao Z."/>
        </authorList>
    </citation>
    <scope>NUCLEOTIDE SEQUENCE [LARGE SCALE GENOMIC DNA]</scope>
    <source>
        <strain evidence="6">CFH 70021</strain>
        <plasmid evidence="6">unnamed3</plasmid>
    </source>
</reference>
<feature type="domain" description="Carboxylesterase type B" evidence="4">
    <location>
        <begin position="47"/>
        <end position="537"/>
    </location>
</feature>
<dbReference type="AlphaFoldDB" id="A0A2S2D042"/>
<dbReference type="InterPro" id="IPR029058">
    <property type="entry name" value="AB_hydrolase_fold"/>
</dbReference>
<gene>
    <name evidence="5" type="ORF">DEW08_29215</name>
</gene>
<feature type="chain" id="PRO_5015369141" description="Carboxylic ester hydrolase" evidence="3">
    <location>
        <begin position="38"/>
        <end position="561"/>
    </location>
</feature>
<evidence type="ECO:0000313" key="5">
    <source>
        <dbReference type="EMBL" id="AWK90068.1"/>
    </source>
</evidence>
<geneLocation type="plasmid" evidence="5 6">
    <name>unnamed3</name>
</geneLocation>
<name>A0A2S2D042_9PROT</name>
<evidence type="ECO:0000256" key="2">
    <source>
        <dbReference type="ARBA" id="ARBA00022801"/>
    </source>
</evidence>
<dbReference type="KEGG" id="azz:DEW08_29215"/>
<dbReference type="PROSITE" id="PS00122">
    <property type="entry name" value="CARBOXYLESTERASE_B_1"/>
    <property type="match status" value="1"/>
</dbReference>
<dbReference type="GO" id="GO:0016787">
    <property type="term" value="F:hydrolase activity"/>
    <property type="evidence" value="ECO:0007669"/>
    <property type="project" value="UniProtKB-KW"/>
</dbReference>
<dbReference type="RefSeq" id="WP_109334008.1">
    <property type="nucleotide sequence ID" value="NZ_CP029358.1"/>
</dbReference>
<dbReference type="InterPro" id="IPR019826">
    <property type="entry name" value="Carboxylesterase_B_AS"/>
</dbReference>
<organism evidence="5 6">
    <name type="scientific">Azospirillum thermophilum</name>
    <dbReference type="NCBI Taxonomy" id="2202148"/>
    <lineage>
        <taxon>Bacteria</taxon>
        <taxon>Pseudomonadati</taxon>
        <taxon>Pseudomonadota</taxon>
        <taxon>Alphaproteobacteria</taxon>
        <taxon>Rhodospirillales</taxon>
        <taxon>Azospirillaceae</taxon>
        <taxon>Azospirillum</taxon>
    </lineage>
</organism>
<dbReference type="Gene3D" id="3.40.50.1820">
    <property type="entry name" value="alpha/beta hydrolase"/>
    <property type="match status" value="1"/>
</dbReference>
<proteinExistence type="inferred from homology"/>
<dbReference type="EMBL" id="CP029358">
    <property type="protein sequence ID" value="AWK90068.1"/>
    <property type="molecule type" value="Genomic_DNA"/>
</dbReference>
<keyword evidence="5" id="KW-0614">Plasmid</keyword>
<evidence type="ECO:0000259" key="4">
    <source>
        <dbReference type="Pfam" id="PF00135"/>
    </source>
</evidence>
<dbReference type="OrthoDB" id="9775851at2"/>
<evidence type="ECO:0000313" key="6">
    <source>
        <dbReference type="Proteomes" id="UP000245629"/>
    </source>
</evidence>
<dbReference type="PANTHER" id="PTHR11559">
    <property type="entry name" value="CARBOXYLESTERASE"/>
    <property type="match status" value="1"/>
</dbReference>
<accession>A0A2S2D042</accession>
<feature type="signal peptide" evidence="3">
    <location>
        <begin position="1"/>
        <end position="37"/>
    </location>
</feature>
<dbReference type="Proteomes" id="UP000245629">
    <property type="component" value="Plasmid unnamed3"/>
</dbReference>
<dbReference type="Pfam" id="PF00135">
    <property type="entry name" value="COesterase"/>
    <property type="match status" value="1"/>
</dbReference>
<protein>
    <recommendedName>
        <fullName evidence="3">Carboxylic ester hydrolase</fullName>
        <ecNumber evidence="3">3.1.1.-</ecNumber>
    </recommendedName>
</protein>
<evidence type="ECO:0000256" key="3">
    <source>
        <dbReference type="RuleBase" id="RU361235"/>
    </source>
</evidence>
<comment type="similarity">
    <text evidence="1 3">Belongs to the type-B carboxylesterase/lipase family.</text>
</comment>
<sequence length="561" mass="58079">MRRTATRRAAARFAVTLPAAALGIGLLAAGPAAPAKAAAEGCVESEGIVCTDAGPVRGTLEGGTLAFKGIPYARPPVGPLRWRPPAAPEPWMEVRDASRYGEVCPQLTGSGQPVGDEDCLTVNVWKPAAPASTAAATAATAATAAEQRPVMVWFTGGGNHSLSGQGSAQYGGVSYDGRALAERAGVVFVSFNYRLGALGFLTHPALGAEGPEKVSGNYGTQDQIALLGWVRRNIARFGGDPQRVMLFGTSAGGANICALMTAPAAAGLFQAAAMHSSVPTGCELPTLKEAEASTGARVAAALGCEGGEAGACLRGKSMAEVVRAVPGTFGVFPRLYGPVVDGRVLPGQPIARIRAGRHQPVPVLLGNSAEETMQFVDAAGPVTDGASYAAAVEKVFGSAARDRILARYPESAYPSARRAFVQATTDALFTCRTLAVARTLAAHQKEPVFRSLFAHPLENDPALKALGINHTIEHPFFFAWSGSYRPTAADRAVQAVMLDGWSNLARAGNPNGGAMPPWPAVTPANPGARLLIGPAGAAADPGTDLEICRFWEGIRLPRPHL</sequence>
<dbReference type="SUPFAM" id="SSF53474">
    <property type="entry name" value="alpha/beta-Hydrolases"/>
    <property type="match status" value="1"/>
</dbReference>
<keyword evidence="6" id="KW-1185">Reference proteome</keyword>
<dbReference type="PROSITE" id="PS00941">
    <property type="entry name" value="CARBOXYLESTERASE_B_2"/>
    <property type="match status" value="1"/>
</dbReference>
<dbReference type="InterPro" id="IPR019819">
    <property type="entry name" value="Carboxylesterase_B_CS"/>
</dbReference>